<feature type="chain" id="PRO_5021934771" evidence="2">
    <location>
        <begin position="26"/>
        <end position="87"/>
    </location>
</feature>
<gene>
    <name evidence="4" type="ORF">GCM10007888_57890</name>
    <name evidence="3" type="ORF">MOX02_11840</name>
</gene>
<evidence type="ECO:0000256" key="2">
    <source>
        <dbReference type="SAM" id="SignalP"/>
    </source>
</evidence>
<evidence type="ECO:0000313" key="3">
    <source>
        <dbReference type="EMBL" id="GEP03146.1"/>
    </source>
</evidence>
<feature type="signal peptide" evidence="2">
    <location>
        <begin position="1"/>
        <end position="25"/>
    </location>
</feature>
<evidence type="ECO:0000313" key="6">
    <source>
        <dbReference type="Proteomes" id="UP001156856"/>
    </source>
</evidence>
<protein>
    <submittedName>
        <fullName evidence="3">Uncharacterized protein</fullName>
    </submittedName>
</protein>
<feature type="region of interest" description="Disordered" evidence="1">
    <location>
        <begin position="32"/>
        <end position="71"/>
    </location>
</feature>
<dbReference type="EMBL" id="BSPK01000112">
    <property type="protein sequence ID" value="GLS67405.1"/>
    <property type="molecule type" value="Genomic_DNA"/>
</dbReference>
<dbReference type="Proteomes" id="UP001156856">
    <property type="component" value="Unassembled WGS sequence"/>
</dbReference>
<evidence type="ECO:0000256" key="1">
    <source>
        <dbReference type="SAM" id="MobiDB-lite"/>
    </source>
</evidence>
<proteinExistence type="predicted"/>
<comment type="caution">
    <text evidence="3">The sequence shown here is derived from an EMBL/GenBank/DDBJ whole genome shotgun (WGS) entry which is preliminary data.</text>
</comment>
<reference evidence="4" key="1">
    <citation type="journal article" date="2014" name="Int. J. Syst. Evol. Microbiol.">
        <title>Complete genome of a new Firmicutes species belonging to the dominant human colonic microbiota ('Ruminococcus bicirculans') reveals two chromosomes and a selective capacity to utilize plant glucans.</title>
        <authorList>
            <consortium name="NISC Comparative Sequencing Program"/>
            <person name="Wegmann U."/>
            <person name="Louis P."/>
            <person name="Goesmann A."/>
            <person name="Henrissat B."/>
            <person name="Duncan S.H."/>
            <person name="Flint H.J."/>
        </authorList>
    </citation>
    <scope>NUCLEOTIDE SEQUENCE</scope>
    <source>
        <strain evidence="4">NBRC 107715</strain>
    </source>
</reference>
<keyword evidence="6" id="KW-1185">Reference proteome</keyword>
<reference evidence="4" key="4">
    <citation type="submission" date="2023-01" db="EMBL/GenBank/DDBJ databases">
        <title>Draft genome sequence of Methylobacterium oxalidis strain NBRC 107715.</title>
        <authorList>
            <person name="Sun Q."/>
            <person name="Mori K."/>
        </authorList>
    </citation>
    <scope>NUCLEOTIDE SEQUENCE</scope>
    <source>
        <strain evidence="4">NBRC 107715</strain>
    </source>
</reference>
<keyword evidence="2" id="KW-0732">Signal</keyword>
<name>A0A512IZK8_9HYPH</name>
<organism evidence="3 5">
    <name type="scientific">Methylobacterium oxalidis</name>
    <dbReference type="NCBI Taxonomy" id="944322"/>
    <lineage>
        <taxon>Bacteria</taxon>
        <taxon>Pseudomonadati</taxon>
        <taxon>Pseudomonadota</taxon>
        <taxon>Alphaproteobacteria</taxon>
        <taxon>Hyphomicrobiales</taxon>
        <taxon>Methylobacteriaceae</taxon>
        <taxon>Methylobacterium</taxon>
    </lineage>
</organism>
<sequence>MVPTKIPAVLAAAGAFLLLSGPVAAAATAVTGTGGGPQTTITAPHTSASGQTLPPGAAAAPTADPEARTPRQEALDRVLDGVCSGCR</sequence>
<evidence type="ECO:0000313" key="4">
    <source>
        <dbReference type="EMBL" id="GLS67405.1"/>
    </source>
</evidence>
<feature type="compositionally biased region" description="Low complexity" evidence="1">
    <location>
        <begin position="52"/>
        <end position="64"/>
    </location>
</feature>
<dbReference type="EMBL" id="BJZU01000017">
    <property type="protein sequence ID" value="GEP03146.1"/>
    <property type="molecule type" value="Genomic_DNA"/>
</dbReference>
<evidence type="ECO:0000313" key="5">
    <source>
        <dbReference type="Proteomes" id="UP000321960"/>
    </source>
</evidence>
<accession>A0A512IZK8</accession>
<dbReference type="AlphaFoldDB" id="A0A512IZK8"/>
<dbReference type="Proteomes" id="UP000321960">
    <property type="component" value="Unassembled WGS sequence"/>
</dbReference>
<reference evidence="6" key="2">
    <citation type="journal article" date="2019" name="Int. J. Syst. Evol. Microbiol.">
        <title>The Global Catalogue of Microorganisms (GCM) 10K type strain sequencing project: providing services to taxonomists for standard genome sequencing and annotation.</title>
        <authorList>
            <consortium name="The Broad Institute Genomics Platform"/>
            <consortium name="The Broad Institute Genome Sequencing Center for Infectious Disease"/>
            <person name="Wu L."/>
            <person name="Ma J."/>
        </authorList>
    </citation>
    <scope>NUCLEOTIDE SEQUENCE [LARGE SCALE GENOMIC DNA]</scope>
    <source>
        <strain evidence="6">NBRC 107715</strain>
    </source>
</reference>
<dbReference type="RefSeq" id="WP_238179048.1">
    <property type="nucleotide sequence ID" value="NZ_BJZU01000017.1"/>
</dbReference>
<reference evidence="3 5" key="3">
    <citation type="submission" date="2019-07" db="EMBL/GenBank/DDBJ databases">
        <title>Whole genome shotgun sequence of Methylobacterium oxalidis NBRC 107715.</title>
        <authorList>
            <person name="Hosoyama A."/>
            <person name="Uohara A."/>
            <person name="Ohji S."/>
            <person name="Ichikawa N."/>
        </authorList>
    </citation>
    <scope>NUCLEOTIDE SEQUENCE [LARGE SCALE GENOMIC DNA]</scope>
    <source>
        <strain evidence="3 5">NBRC 107715</strain>
    </source>
</reference>